<evidence type="ECO:0000256" key="3">
    <source>
        <dbReference type="ARBA" id="ARBA00023110"/>
    </source>
</evidence>
<dbReference type="Proteomes" id="UP000322899">
    <property type="component" value="Unassembled WGS sequence"/>
</dbReference>
<evidence type="ECO:0000313" key="9">
    <source>
        <dbReference type="EMBL" id="KAA0165485.1"/>
    </source>
</evidence>
<comment type="caution">
    <text evidence="7">The sequence shown here is derived from an EMBL/GenBank/DDBJ whole genome shotgun (WGS) entry which is preliminary data.</text>
</comment>
<dbReference type="EMBL" id="VLTN01000001">
    <property type="protein sequence ID" value="KAA0157673.1"/>
    <property type="molecule type" value="Genomic_DNA"/>
</dbReference>
<evidence type="ECO:0000313" key="8">
    <source>
        <dbReference type="EMBL" id="KAA0159166.1"/>
    </source>
</evidence>
<dbReference type="EMBL" id="VLTM01000012">
    <property type="protein sequence ID" value="KAA0165485.1"/>
    <property type="molecule type" value="Genomic_DNA"/>
</dbReference>
<organism evidence="7 12">
    <name type="scientific">Cafeteria roenbergensis</name>
    <name type="common">Marine flagellate</name>
    <dbReference type="NCBI Taxonomy" id="33653"/>
    <lineage>
        <taxon>Eukaryota</taxon>
        <taxon>Sar</taxon>
        <taxon>Stramenopiles</taxon>
        <taxon>Bigyra</taxon>
        <taxon>Opalozoa</taxon>
        <taxon>Bicosoecida</taxon>
        <taxon>Cafeteriaceae</taxon>
        <taxon>Cafeteria</taxon>
    </lineage>
</organism>
<keyword evidence="12" id="KW-1185">Reference proteome</keyword>
<dbReference type="PANTHER" id="PTHR10516:SF443">
    <property type="entry name" value="FK506-BINDING PROTEIN 59-RELATED"/>
    <property type="match status" value="1"/>
</dbReference>
<keyword evidence="3 5" id="KW-0697">Rotamase</keyword>
<keyword evidence="4 5" id="KW-0413">Isomerase</keyword>
<dbReference type="PROSITE" id="PS50059">
    <property type="entry name" value="FKBP_PPIASE"/>
    <property type="match status" value="1"/>
</dbReference>
<gene>
    <name evidence="10" type="ORF">FNF27_00445</name>
    <name evidence="8" type="ORF">FNF28_05960</name>
    <name evidence="7" type="ORF">FNF29_00248</name>
    <name evidence="9" type="ORF">FNF31_01833</name>
</gene>
<reference evidence="11 12" key="1">
    <citation type="submission" date="2019-07" db="EMBL/GenBank/DDBJ databases">
        <title>Genomes of Cafeteria roenbergensis.</title>
        <authorList>
            <person name="Fischer M.G."/>
            <person name="Hackl T."/>
            <person name="Roman M."/>
        </authorList>
    </citation>
    <scope>NUCLEOTIDE SEQUENCE [LARGE SCALE GENOMIC DNA]</scope>
    <source>
        <strain evidence="7 12">BVI</strain>
        <strain evidence="9 14">Cflag</strain>
        <strain evidence="10 11">E4-10P</strain>
        <strain evidence="8 13">RCC970-E3</strain>
    </source>
</reference>
<dbReference type="InterPro" id="IPR050689">
    <property type="entry name" value="FKBP-type_PPIase"/>
</dbReference>
<dbReference type="OrthoDB" id="1902587at2759"/>
<dbReference type="EC" id="5.2.1.8" evidence="2 5"/>
<name>A0A5A8CWW8_CAFRO</name>
<proteinExistence type="predicted"/>
<evidence type="ECO:0000259" key="6">
    <source>
        <dbReference type="PROSITE" id="PS50059"/>
    </source>
</evidence>
<sequence>MSEVKIDIIKEGDGTTFAKPGDTVVMHYVGTLAKDGSKFDSSRDRGEPFRTTIGVGQVIAGWDEAVPKLSKSTKAMLTIPSAKGYGARGASTVIPPHADLKFEVELLDVIPQGSEPSSCAVM</sequence>
<accession>A0A5A8CWW8</accession>
<protein>
    <recommendedName>
        <fullName evidence="2 5">peptidylprolyl isomerase</fullName>
        <ecNumber evidence="2 5">5.2.1.8</ecNumber>
    </recommendedName>
</protein>
<feature type="domain" description="PPIase FKBP-type" evidence="6">
    <location>
        <begin position="21"/>
        <end position="110"/>
    </location>
</feature>
<evidence type="ECO:0000313" key="12">
    <source>
        <dbReference type="Proteomes" id="UP000323011"/>
    </source>
</evidence>
<evidence type="ECO:0000313" key="11">
    <source>
        <dbReference type="Proteomes" id="UP000322899"/>
    </source>
</evidence>
<dbReference type="Proteomes" id="UP000323011">
    <property type="component" value="Unassembled WGS sequence"/>
</dbReference>
<evidence type="ECO:0000313" key="14">
    <source>
        <dbReference type="Proteomes" id="UP000325113"/>
    </source>
</evidence>
<evidence type="ECO:0000313" key="13">
    <source>
        <dbReference type="Proteomes" id="UP000324907"/>
    </source>
</evidence>
<dbReference type="GO" id="GO:0003755">
    <property type="term" value="F:peptidyl-prolyl cis-trans isomerase activity"/>
    <property type="evidence" value="ECO:0007669"/>
    <property type="project" value="UniProtKB-KW"/>
</dbReference>
<evidence type="ECO:0000313" key="7">
    <source>
        <dbReference type="EMBL" id="KAA0157673.1"/>
    </source>
</evidence>
<evidence type="ECO:0000256" key="1">
    <source>
        <dbReference type="ARBA" id="ARBA00000971"/>
    </source>
</evidence>
<dbReference type="SUPFAM" id="SSF54534">
    <property type="entry name" value="FKBP-like"/>
    <property type="match status" value="1"/>
</dbReference>
<evidence type="ECO:0000256" key="4">
    <source>
        <dbReference type="ARBA" id="ARBA00023235"/>
    </source>
</evidence>
<dbReference type="Pfam" id="PF00254">
    <property type="entry name" value="FKBP_C"/>
    <property type="match status" value="1"/>
</dbReference>
<dbReference type="PANTHER" id="PTHR10516">
    <property type="entry name" value="PEPTIDYL-PROLYL CIS-TRANS ISOMERASE"/>
    <property type="match status" value="1"/>
</dbReference>
<dbReference type="EMBL" id="VLTO01000002">
    <property type="protein sequence ID" value="KAA0177897.1"/>
    <property type="molecule type" value="Genomic_DNA"/>
</dbReference>
<dbReference type="FunFam" id="3.10.50.40:FF:000025">
    <property type="entry name" value="Peptidylprolyl isomerase"/>
    <property type="match status" value="1"/>
</dbReference>
<dbReference type="InterPro" id="IPR046357">
    <property type="entry name" value="PPIase_dom_sf"/>
</dbReference>
<dbReference type="Proteomes" id="UP000324907">
    <property type="component" value="Unassembled WGS sequence"/>
</dbReference>
<evidence type="ECO:0000256" key="5">
    <source>
        <dbReference type="PROSITE-ProRule" id="PRU00277"/>
    </source>
</evidence>
<dbReference type="GO" id="GO:0005737">
    <property type="term" value="C:cytoplasm"/>
    <property type="evidence" value="ECO:0007669"/>
    <property type="project" value="TreeGrafter"/>
</dbReference>
<evidence type="ECO:0000256" key="2">
    <source>
        <dbReference type="ARBA" id="ARBA00013194"/>
    </source>
</evidence>
<dbReference type="EMBL" id="VLTL01000135">
    <property type="protein sequence ID" value="KAA0159166.1"/>
    <property type="molecule type" value="Genomic_DNA"/>
</dbReference>
<dbReference type="AlphaFoldDB" id="A0A5A8CWW8"/>
<dbReference type="Proteomes" id="UP000325113">
    <property type="component" value="Unassembled WGS sequence"/>
</dbReference>
<dbReference type="Gene3D" id="3.10.50.40">
    <property type="match status" value="1"/>
</dbReference>
<comment type="catalytic activity">
    <reaction evidence="1 5">
        <text>[protein]-peptidylproline (omega=180) = [protein]-peptidylproline (omega=0)</text>
        <dbReference type="Rhea" id="RHEA:16237"/>
        <dbReference type="Rhea" id="RHEA-COMP:10747"/>
        <dbReference type="Rhea" id="RHEA-COMP:10748"/>
        <dbReference type="ChEBI" id="CHEBI:83833"/>
        <dbReference type="ChEBI" id="CHEBI:83834"/>
        <dbReference type="EC" id="5.2.1.8"/>
    </reaction>
</comment>
<evidence type="ECO:0000313" key="10">
    <source>
        <dbReference type="EMBL" id="KAA0177897.1"/>
    </source>
</evidence>
<dbReference type="InterPro" id="IPR001179">
    <property type="entry name" value="PPIase_FKBP_dom"/>
</dbReference>
<dbReference type="OMA" id="SIKRGFP"/>